<dbReference type="InterPro" id="IPR038732">
    <property type="entry name" value="HpyO/CreE_NAD-binding"/>
</dbReference>
<feature type="compositionally biased region" description="Basic residues" evidence="1">
    <location>
        <begin position="1"/>
        <end position="20"/>
    </location>
</feature>
<dbReference type="AlphaFoldDB" id="A0A2S0IBH6"/>
<accession>A0A2S0IBH6</accession>
<sequence length="622" mass="66781">MERRRGLPGRARRRRRRGAACRHAGAGTRRIAGDRQHSLRPVPHAVGGGRSAGAADGPRHWRWPGALGPRRAARVHRGRRAAEFRRRLEGPARAGICRRSGGAGSGPDAVAGRGLAGGAMHDDHRGRAHRARRAGRDFIVTRNSALPASTAQDSTSSASHSPASIAPVAIVGGGAAGTLLALHLARLHGIRVTLYDGAGAFGRGAAYSATSPWHRLNVPAHKMGGWHADAADGFLQWLADRDGGTAQSHGHRYVERDVYGQWLSAHLFDAVRAGHVQLVSARVQALRAKPGAAARWELLLDNGQRHSARSVALCQGNALPRPLPGLASHPRSIGNPWPARSLSRIGKHDEVLIAGSGASGVDAALELLHTGHCGRIHLVSRRALLPQPETLPANPAAPRPFLFDPCRDPPVLRDLYRAVRGAIGADLADSRPWQPTMDAVLRQADALWDGLTLADRARFLRHVRPYWMVFRHRADPAALARLQAAQDSGQLRRTAARILSAATENERLHVTLQRAGQPVSAITADWVINATGPDERIALRNDPLIAGLLRDGHARINDLGLGLHVTADGEVPAADARQTPALFALGLPTRGVFWEVTSVPALRARAAPLAARLAQRLRRETR</sequence>
<feature type="region of interest" description="Disordered" evidence="1">
    <location>
        <begin position="1"/>
        <end position="65"/>
    </location>
</feature>
<dbReference type="SUPFAM" id="SSF51905">
    <property type="entry name" value="FAD/NAD(P)-binding domain"/>
    <property type="match status" value="2"/>
</dbReference>
<feature type="region of interest" description="Disordered" evidence="1">
    <location>
        <begin position="95"/>
        <end position="139"/>
    </location>
</feature>
<dbReference type="Pfam" id="PF13454">
    <property type="entry name" value="NAD_binding_9"/>
    <property type="match status" value="1"/>
</dbReference>
<name>A0A2S0IBH6_9BURK</name>
<dbReference type="EMBL" id="CP023270">
    <property type="protein sequence ID" value="AVJ29334.1"/>
    <property type="molecule type" value="Genomic_DNA"/>
</dbReference>
<evidence type="ECO:0000313" key="4">
    <source>
        <dbReference type="Proteomes" id="UP000239477"/>
    </source>
</evidence>
<reference evidence="3 4" key="1">
    <citation type="submission" date="2017-09" db="EMBL/GenBank/DDBJ databases">
        <title>Genomic, metabolic, and phenotypic characteristics of bacterial isolates from the natural microbiome of the model nematode Caenorhabditis elegans.</title>
        <authorList>
            <person name="Zimmermann J."/>
            <person name="Obeng N."/>
            <person name="Yang W."/>
            <person name="Obeng O."/>
            <person name="Kissoyan K."/>
            <person name="Pees B."/>
            <person name="Dirksen P."/>
            <person name="Hoppner M."/>
            <person name="Franke A."/>
            <person name="Rosenstiel P."/>
            <person name="Leippe M."/>
            <person name="Dierking K."/>
            <person name="Kaleta C."/>
            <person name="Schulenburg H."/>
        </authorList>
    </citation>
    <scope>NUCLEOTIDE SEQUENCE [LARGE SCALE GENOMIC DNA]</scope>
    <source>
        <strain evidence="3 4">MYb73</strain>
    </source>
</reference>
<evidence type="ECO:0000259" key="2">
    <source>
        <dbReference type="Pfam" id="PF13454"/>
    </source>
</evidence>
<proteinExistence type="predicted"/>
<dbReference type="PANTHER" id="PTHR40254:SF1">
    <property type="entry name" value="BLR0577 PROTEIN"/>
    <property type="match status" value="1"/>
</dbReference>
<organism evidence="3 4">
    <name type="scientific">Achromobacter spanius</name>
    <dbReference type="NCBI Taxonomy" id="217203"/>
    <lineage>
        <taxon>Bacteria</taxon>
        <taxon>Pseudomonadati</taxon>
        <taxon>Pseudomonadota</taxon>
        <taxon>Betaproteobacteria</taxon>
        <taxon>Burkholderiales</taxon>
        <taxon>Alcaligenaceae</taxon>
        <taxon>Achromobacter</taxon>
    </lineage>
</organism>
<dbReference type="InterPro" id="IPR036188">
    <property type="entry name" value="FAD/NAD-bd_sf"/>
</dbReference>
<protein>
    <recommendedName>
        <fullName evidence="2">FAD-dependent urate hydroxylase HpyO/Asp monooxygenase CreE-like FAD/NAD(P)-binding domain-containing protein</fullName>
    </recommendedName>
</protein>
<evidence type="ECO:0000256" key="1">
    <source>
        <dbReference type="SAM" id="MobiDB-lite"/>
    </source>
</evidence>
<feature type="compositionally biased region" description="Low complexity" evidence="1">
    <location>
        <begin position="21"/>
        <end position="30"/>
    </location>
</feature>
<dbReference type="InterPro" id="IPR052189">
    <property type="entry name" value="L-asp_N-monooxygenase_NS-form"/>
</dbReference>
<evidence type="ECO:0000313" key="3">
    <source>
        <dbReference type="EMBL" id="AVJ29334.1"/>
    </source>
</evidence>
<dbReference type="PANTHER" id="PTHR40254">
    <property type="entry name" value="BLR0577 PROTEIN"/>
    <property type="match status" value="1"/>
</dbReference>
<gene>
    <name evidence="3" type="ORF">CLM73_20715</name>
</gene>
<feature type="domain" description="FAD-dependent urate hydroxylase HpyO/Asp monooxygenase CreE-like FAD/NAD(P)-binding" evidence="2">
    <location>
        <begin position="169"/>
        <end position="317"/>
    </location>
</feature>
<dbReference type="PRINTS" id="PR00368">
    <property type="entry name" value="FADPNR"/>
</dbReference>
<dbReference type="Proteomes" id="UP000239477">
    <property type="component" value="Chromosome"/>
</dbReference>
<dbReference type="Gene3D" id="3.50.50.60">
    <property type="entry name" value="FAD/NAD(P)-binding domain"/>
    <property type="match status" value="1"/>
</dbReference>
<keyword evidence="4" id="KW-1185">Reference proteome</keyword>